<protein>
    <submittedName>
        <fullName evidence="3">FixH family protein</fullName>
    </submittedName>
</protein>
<sequence length="253" mass="27557">MKRFLAIGSILTVLTLSACGTKEEHDATTADEVPEMLEVDLTVPETATAGEAVTFTAAVTQGEEIVEDADEVKFEVLNLSSGEKEMLDGSLNEDKLYTIDYTFETNGTYDITSHVTARSMHTMPTKQISITGGEEAASVPDSAAPVKHATSGENHHADGVTIDFKEGTTTVGEAIMLVADVSLDDEPLEGARVQYDIKRSDAEHHTWLEAPEEKAGVYQTEFTFTETGTYEIEVHVTKGDDLHNHVKKTYTVK</sequence>
<dbReference type="PROSITE" id="PS51257">
    <property type="entry name" value="PROKAR_LIPOPROTEIN"/>
    <property type="match status" value="1"/>
</dbReference>
<dbReference type="Pfam" id="PF13115">
    <property type="entry name" value="YtkA"/>
    <property type="match status" value="2"/>
</dbReference>
<accession>A0ABW1L6L5</accession>
<evidence type="ECO:0000313" key="3">
    <source>
        <dbReference type="EMBL" id="MFC6038807.1"/>
    </source>
</evidence>
<gene>
    <name evidence="3" type="ORF">ACFPYN_04985</name>
</gene>
<evidence type="ECO:0000313" key="4">
    <source>
        <dbReference type="Proteomes" id="UP001596170"/>
    </source>
</evidence>
<name>A0ABW1L6L5_9BACL</name>
<dbReference type="Proteomes" id="UP001596170">
    <property type="component" value="Unassembled WGS sequence"/>
</dbReference>
<dbReference type="InterPro" id="IPR013783">
    <property type="entry name" value="Ig-like_fold"/>
</dbReference>
<evidence type="ECO:0000259" key="2">
    <source>
        <dbReference type="Pfam" id="PF13115"/>
    </source>
</evidence>
<organism evidence="3 4">
    <name type="scientific">Paenisporosarcina macmurdoensis</name>
    <dbReference type="NCBI Taxonomy" id="212659"/>
    <lineage>
        <taxon>Bacteria</taxon>
        <taxon>Bacillati</taxon>
        <taxon>Bacillota</taxon>
        <taxon>Bacilli</taxon>
        <taxon>Bacillales</taxon>
        <taxon>Caryophanaceae</taxon>
        <taxon>Paenisporosarcina</taxon>
    </lineage>
</organism>
<dbReference type="InterPro" id="IPR032693">
    <property type="entry name" value="YtkA-like_dom"/>
</dbReference>
<dbReference type="RefSeq" id="WP_377732908.1">
    <property type="nucleotide sequence ID" value="NZ_JBHSRI010000004.1"/>
</dbReference>
<feature type="region of interest" description="Disordered" evidence="1">
    <location>
        <begin position="132"/>
        <end position="157"/>
    </location>
</feature>
<evidence type="ECO:0000256" key="1">
    <source>
        <dbReference type="SAM" id="MobiDB-lite"/>
    </source>
</evidence>
<dbReference type="Gene3D" id="2.60.40.10">
    <property type="entry name" value="Immunoglobulins"/>
    <property type="match status" value="1"/>
</dbReference>
<feature type="domain" description="YtkA-like" evidence="2">
    <location>
        <begin position="34"/>
        <end position="114"/>
    </location>
</feature>
<proteinExistence type="predicted"/>
<dbReference type="EMBL" id="JBHSRI010000004">
    <property type="protein sequence ID" value="MFC6038807.1"/>
    <property type="molecule type" value="Genomic_DNA"/>
</dbReference>
<reference evidence="4" key="1">
    <citation type="journal article" date="2019" name="Int. J. Syst. Evol. Microbiol.">
        <title>The Global Catalogue of Microorganisms (GCM) 10K type strain sequencing project: providing services to taxonomists for standard genome sequencing and annotation.</title>
        <authorList>
            <consortium name="The Broad Institute Genomics Platform"/>
            <consortium name="The Broad Institute Genome Sequencing Center for Infectious Disease"/>
            <person name="Wu L."/>
            <person name="Ma J."/>
        </authorList>
    </citation>
    <scope>NUCLEOTIDE SEQUENCE [LARGE SCALE GENOMIC DNA]</scope>
    <source>
        <strain evidence="4">CCUG 54527</strain>
    </source>
</reference>
<comment type="caution">
    <text evidence="3">The sequence shown here is derived from an EMBL/GenBank/DDBJ whole genome shotgun (WGS) entry which is preliminary data.</text>
</comment>
<feature type="domain" description="YtkA-like" evidence="2">
    <location>
        <begin position="158"/>
        <end position="235"/>
    </location>
</feature>
<keyword evidence="4" id="KW-1185">Reference proteome</keyword>